<evidence type="ECO:0000313" key="1">
    <source>
        <dbReference type="EMBL" id="SDO77655.1"/>
    </source>
</evidence>
<protein>
    <submittedName>
        <fullName evidence="1">Uncharacterized protein</fullName>
    </submittedName>
</protein>
<organism evidence="1 2">
    <name type="scientific">Streptococcus equinus</name>
    <name type="common">Streptococcus bovis</name>
    <dbReference type="NCBI Taxonomy" id="1335"/>
    <lineage>
        <taxon>Bacteria</taxon>
        <taxon>Bacillati</taxon>
        <taxon>Bacillota</taxon>
        <taxon>Bacilli</taxon>
        <taxon>Lactobacillales</taxon>
        <taxon>Streptococcaceae</taxon>
        <taxon>Streptococcus</taxon>
    </lineage>
</organism>
<proteinExistence type="predicted"/>
<dbReference type="RefSeq" id="WP_074482044.1">
    <property type="nucleotide sequence ID" value="NZ_FNJK01000002.1"/>
</dbReference>
<evidence type="ECO:0000313" key="2">
    <source>
        <dbReference type="Proteomes" id="UP000183816"/>
    </source>
</evidence>
<reference evidence="1 2" key="1">
    <citation type="submission" date="2016-10" db="EMBL/GenBank/DDBJ databases">
        <authorList>
            <person name="de Groot N.N."/>
        </authorList>
    </citation>
    <scope>NUCLEOTIDE SEQUENCE [LARGE SCALE GENOMIC DNA]</scope>
    <source>
        <strain evidence="1 2">Sb04</strain>
    </source>
</reference>
<dbReference type="EMBL" id="FNJK01000002">
    <property type="protein sequence ID" value="SDO77655.1"/>
    <property type="molecule type" value="Genomic_DNA"/>
</dbReference>
<dbReference type="AlphaFoldDB" id="A0A1H0MBF9"/>
<gene>
    <name evidence="1" type="ORF">SAMN05216347_102271</name>
</gene>
<accession>A0A1H0MBF9</accession>
<dbReference type="Proteomes" id="UP000183816">
    <property type="component" value="Unassembled WGS sequence"/>
</dbReference>
<sequence length="109" mass="10808">MVVTFADLAVSGVSGGAKEFSKTGDVGKGVIAGTFSAVKSVGSLEGATIGAAVGLGIYILDKTGVLDTAEDLTMKFYDKSKEVVGKAVKSVGEAILTTFGGIGKAIGFG</sequence>
<name>A0A1H0MBF9_STREI</name>